<dbReference type="PRINTS" id="PR00413">
    <property type="entry name" value="HADHALOGNASE"/>
</dbReference>
<protein>
    <submittedName>
        <fullName evidence="1">HAD family phosphatase</fullName>
    </submittedName>
</protein>
<dbReference type="SFLD" id="SFLDG01129">
    <property type="entry name" value="C1.5:_HAD__Beta-PGM__Phosphata"/>
    <property type="match status" value="1"/>
</dbReference>
<dbReference type="Gene3D" id="3.40.50.1000">
    <property type="entry name" value="HAD superfamily/HAD-like"/>
    <property type="match status" value="1"/>
</dbReference>
<gene>
    <name evidence="1" type="ORF">HZS79_08495</name>
</gene>
<dbReference type="NCBIfam" id="TIGR01509">
    <property type="entry name" value="HAD-SF-IA-v3"/>
    <property type="match status" value="1"/>
</dbReference>
<dbReference type="InterPro" id="IPR006439">
    <property type="entry name" value="HAD-SF_hydro_IA"/>
</dbReference>
<dbReference type="PANTHER" id="PTHR43481">
    <property type="entry name" value="FRUCTOSE-1-PHOSPHATE PHOSPHATASE"/>
    <property type="match status" value="1"/>
</dbReference>
<keyword evidence="2" id="KW-1185">Reference proteome</keyword>
<dbReference type="InterPro" id="IPR023214">
    <property type="entry name" value="HAD_sf"/>
</dbReference>
<organism evidence="1 2">
    <name type="scientific">Vreelandella zhaodongensis</name>
    <name type="common">Halomonas zhaodongensis</name>
    <dbReference type="NCBI Taxonomy" id="1176240"/>
    <lineage>
        <taxon>Bacteria</taxon>
        <taxon>Pseudomonadati</taxon>
        <taxon>Pseudomonadota</taxon>
        <taxon>Gammaproteobacteria</taxon>
        <taxon>Oceanospirillales</taxon>
        <taxon>Halomonadaceae</taxon>
        <taxon>Vreelandella</taxon>
    </lineage>
</organism>
<comment type="caution">
    <text evidence="1">The sequence shown here is derived from an EMBL/GenBank/DDBJ whole genome shotgun (WGS) entry which is preliminary data.</text>
</comment>
<dbReference type="Pfam" id="PF13419">
    <property type="entry name" value="HAD_2"/>
    <property type="match status" value="1"/>
</dbReference>
<reference evidence="1 2" key="1">
    <citation type="journal article" date="2013" name="Antonie Van Leeuwenhoek">
        <title>Halomonas zhaodongensis sp. nov., a slightly halophilic bacterium isolated from saline-alkaline soils in Zhaodong, China.</title>
        <authorList>
            <person name="Jiang J."/>
            <person name="Pan Y."/>
            <person name="Meng L."/>
            <person name="Hu S."/>
            <person name="Zhang X."/>
            <person name="Hu B."/>
            <person name="Meng J."/>
            <person name="Li C."/>
            <person name="Huang H."/>
            <person name="Wang K."/>
            <person name="Su T."/>
        </authorList>
    </citation>
    <scope>NUCLEOTIDE SEQUENCE [LARGE SCALE GENOMIC DNA]</scope>
    <source>
        <strain evidence="1 2">NEAU-ST10-25</strain>
    </source>
</reference>
<dbReference type="EMBL" id="JACCDD010000004">
    <property type="protein sequence ID" value="NYS44981.1"/>
    <property type="molecule type" value="Genomic_DNA"/>
</dbReference>
<name>A0ABX2SUW0_VREZH</name>
<dbReference type="SUPFAM" id="SSF56784">
    <property type="entry name" value="HAD-like"/>
    <property type="match status" value="1"/>
</dbReference>
<accession>A0ABX2SUW0</accession>
<dbReference type="Gene3D" id="1.10.150.240">
    <property type="entry name" value="Putative phosphatase, domain 2"/>
    <property type="match status" value="1"/>
</dbReference>
<dbReference type="InterPro" id="IPR023198">
    <property type="entry name" value="PGP-like_dom2"/>
</dbReference>
<evidence type="ECO:0000313" key="2">
    <source>
        <dbReference type="Proteomes" id="UP000528918"/>
    </source>
</evidence>
<dbReference type="Proteomes" id="UP000528918">
    <property type="component" value="Unassembled WGS sequence"/>
</dbReference>
<dbReference type="SFLD" id="SFLDG01135">
    <property type="entry name" value="C1.5.6:_HAD__Beta-PGM__Phospha"/>
    <property type="match status" value="1"/>
</dbReference>
<dbReference type="InterPro" id="IPR036412">
    <property type="entry name" value="HAD-like_sf"/>
</dbReference>
<sequence>MGKRIFSAVCFDMDGVLVQSRDVIEKSWAYVASAYDVKLTNTDIQKHIHGRPGDYTLNALFGEFPEHLRTVIKQRVDTFEETSPCSLVPGVSTLLKKLQRSQVPIALVTSSWTARIDFILRLHKLEGVFKTIISREDVTNGKPNPDCYLKAACQLGIEPDNCLVFEDSQSGVKAAVQSGASCIAIGDDPYLKQCGAIELHEDFCTLHPRLSSLSGHHVESCSDNAHIVFHPSSDPL</sequence>
<dbReference type="InterPro" id="IPR051806">
    <property type="entry name" value="HAD-like_SPP"/>
</dbReference>
<dbReference type="InterPro" id="IPR041492">
    <property type="entry name" value="HAD_2"/>
</dbReference>
<dbReference type="RefSeq" id="WP_179927599.1">
    <property type="nucleotide sequence ID" value="NZ_JACCDD010000004.1"/>
</dbReference>
<dbReference type="PANTHER" id="PTHR43481:SF4">
    <property type="entry name" value="GLYCEROL-1-PHOSPHATE PHOSPHOHYDROLASE 1-RELATED"/>
    <property type="match status" value="1"/>
</dbReference>
<evidence type="ECO:0000313" key="1">
    <source>
        <dbReference type="EMBL" id="NYS44981.1"/>
    </source>
</evidence>
<dbReference type="SFLD" id="SFLDS00003">
    <property type="entry name" value="Haloacid_Dehalogenase"/>
    <property type="match status" value="1"/>
</dbReference>
<proteinExistence type="predicted"/>